<keyword evidence="1" id="KW-0812">Transmembrane</keyword>
<name>A0A7W7FWE4_9PSEU</name>
<dbReference type="EMBL" id="JACHMH010000001">
    <property type="protein sequence ID" value="MBB4679523.1"/>
    <property type="molecule type" value="Genomic_DNA"/>
</dbReference>
<gene>
    <name evidence="2" type="ORF">HNR67_005641</name>
</gene>
<organism evidence="2 3">
    <name type="scientific">Crossiella cryophila</name>
    <dbReference type="NCBI Taxonomy" id="43355"/>
    <lineage>
        <taxon>Bacteria</taxon>
        <taxon>Bacillati</taxon>
        <taxon>Actinomycetota</taxon>
        <taxon>Actinomycetes</taxon>
        <taxon>Pseudonocardiales</taxon>
        <taxon>Pseudonocardiaceae</taxon>
        <taxon>Crossiella</taxon>
    </lineage>
</organism>
<keyword evidence="3" id="KW-1185">Reference proteome</keyword>
<feature type="transmembrane region" description="Helical" evidence="1">
    <location>
        <begin position="118"/>
        <end position="138"/>
    </location>
</feature>
<evidence type="ECO:0000313" key="2">
    <source>
        <dbReference type="EMBL" id="MBB4679523.1"/>
    </source>
</evidence>
<keyword evidence="1" id="KW-1133">Transmembrane helix</keyword>
<reference evidence="2 3" key="1">
    <citation type="submission" date="2020-08" db="EMBL/GenBank/DDBJ databases">
        <title>Sequencing the genomes of 1000 actinobacteria strains.</title>
        <authorList>
            <person name="Klenk H.-P."/>
        </authorList>
    </citation>
    <scope>NUCLEOTIDE SEQUENCE [LARGE SCALE GENOMIC DNA]</scope>
    <source>
        <strain evidence="2 3">DSM 44230</strain>
    </source>
</reference>
<evidence type="ECO:0000256" key="1">
    <source>
        <dbReference type="SAM" id="Phobius"/>
    </source>
</evidence>
<feature type="transmembrane region" description="Helical" evidence="1">
    <location>
        <begin position="63"/>
        <end position="86"/>
    </location>
</feature>
<evidence type="ECO:0000313" key="3">
    <source>
        <dbReference type="Proteomes" id="UP000533598"/>
    </source>
</evidence>
<protein>
    <submittedName>
        <fullName evidence="2">Uncharacterized protein</fullName>
    </submittedName>
</protein>
<dbReference type="RefSeq" id="WP_185005259.1">
    <property type="nucleotide sequence ID" value="NZ_BAAAUI010000001.1"/>
</dbReference>
<feature type="transmembrane region" description="Helical" evidence="1">
    <location>
        <begin position="34"/>
        <end position="57"/>
    </location>
</feature>
<dbReference type="AlphaFoldDB" id="A0A7W7FWE4"/>
<proteinExistence type="predicted"/>
<keyword evidence="1" id="KW-0472">Membrane</keyword>
<accession>A0A7W7FWE4</accession>
<sequence length="186" mass="19976">MNYYQDRSGEWRDSAEDAVEGTANRVYARLALKLALATLLPTVVAMLVFLFVVWLAVDALGILTGWGFGLAVASWCVMALAAVVVLTRRTGPLLKADRGPEPTPKNVNLDELTNAGAWAFRLATVPLPLLAAVTLTAIGWPWGLALAAAVAGWLALDIALVATFVARRSLLRLLDFRAPHPIDSSE</sequence>
<dbReference type="Proteomes" id="UP000533598">
    <property type="component" value="Unassembled WGS sequence"/>
</dbReference>
<comment type="caution">
    <text evidence="2">The sequence shown here is derived from an EMBL/GenBank/DDBJ whole genome shotgun (WGS) entry which is preliminary data.</text>
</comment>
<feature type="transmembrane region" description="Helical" evidence="1">
    <location>
        <begin position="144"/>
        <end position="166"/>
    </location>
</feature>